<evidence type="ECO:0000313" key="2">
    <source>
        <dbReference type="Proteomes" id="UP001464891"/>
    </source>
</evidence>
<protein>
    <submittedName>
        <fullName evidence="1">GAF domain-containing protein</fullName>
    </submittedName>
</protein>
<accession>A0ABV0J9J5</accession>
<dbReference type="EMBL" id="JAMPKM010000008">
    <property type="protein sequence ID" value="MEP0818314.1"/>
    <property type="molecule type" value="Genomic_DNA"/>
</dbReference>
<dbReference type="Gene3D" id="3.30.450.40">
    <property type="match status" value="1"/>
</dbReference>
<dbReference type="RefSeq" id="WP_242017101.1">
    <property type="nucleotide sequence ID" value="NZ_JAMPKM010000008.1"/>
</dbReference>
<gene>
    <name evidence="1" type="ORF">NC998_14535</name>
</gene>
<dbReference type="Proteomes" id="UP001464891">
    <property type="component" value="Unassembled WGS sequence"/>
</dbReference>
<proteinExistence type="predicted"/>
<dbReference type="InterPro" id="IPR029016">
    <property type="entry name" value="GAF-like_dom_sf"/>
</dbReference>
<sequence>MTEPKPVLEACPPSLATSPRANSSEFDFVLAAMLETACETMNWEYGEAWIAIDDKVLQISSTWQTQTRLSRDRKLDWESFHACSQKFVLHAAEGLPGRVWASQTPEWMVDVSAESESYFLRHQIAKAFGAKAGLGLPVIIEQLQVVLVFFRSEAHSRDQQCIDLTEAAVAQIQAQLLH</sequence>
<evidence type="ECO:0000313" key="1">
    <source>
        <dbReference type="EMBL" id="MEP0818314.1"/>
    </source>
</evidence>
<name>A0ABV0J9J5_9CYAN</name>
<keyword evidence="2" id="KW-1185">Reference proteome</keyword>
<dbReference type="SUPFAM" id="SSF55781">
    <property type="entry name" value="GAF domain-like"/>
    <property type="match status" value="1"/>
</dbReference>
<organism evidence="1 2">
    <name type="scientific">Trichocoleus desertorum GB2-A4</name>
    <dbReference type="NCBI Taxonomy" id="2933944"/>
    <lineage>
        <taxon>Bacteria</taxon>
        <taxon>Bacillati</taxon>
        <taxon>Cyanobacteriota</taxon>
        <taxon>Cyanophyceae</taxon>
        <taxon>Leptolyngbyales</taxon>
        <taxon>Trichocoleusaceae</taxon>
        <taxon>Trichocoleus</taxon>
    </lineage>
</organism>
<comment type="caution">
    <text evidence="1">The sequence shown here is derived from an EMBL/GenBank/DDBJ whole genome shotgun (WGS) entry which is preliminary data.</text>
</comment>
<reference evidence="1 2" key="1">
    <citation type="submission" date="2022-04" db="EMBL/GenBank/DDBJ databases">
        <title>Positive selection, recombination, and allopatry shape intraspecific diversity of widespread and dominant cyanobacteria.</title>
        <authorList>
            <person name="Wei J."/>
            <person name="Shu W."/>
            <person name="Hu C."/>
        </authorList>
    </citation>
    <scope>NUCLEOTIDE SEQUENCE [LARGE SCALE GENOMIC DNA]</scope>
    <source>
        <strain evidence="1 2">GB2-A4</strain>
    </source>
</reference>